<dbReference type="PANTHER" id="PTHR43316:SF3">
    <property type="entry name" value="HALOACID DEHALOGENASE, TYPE II (AFU_ORTHOLOGUE AFUA_2G07750)-RELATED"/>
    <property type="match status" value="1"/>
</dbReference>
<dbReference type="PRINTS" id="PR00413">
    <property type="entry name" value="HADHALOGNASE"/>
</dbReference>
<dbReference type="InterPro" id="IPR023214">
    <property type="entry name" value="HAD_sf"/>
</dbReference>
<organism evidence="3 4">
    <name type="scientific">Antricoccus suffuscus</name>
    <dbReference type="NCBI Taxonomy" id="1629062"/>
    <lineage>
        <taxon>Bacteria</taxon>
        <taxon>Bacillati</taxon>
        <taxon>Actinomycetota</taxon>
        <taxon>Actinomycetes</taxon>
        <taxon>Geodermatophilales</taxon>
        <taxon>Antricoccaceae</taxon>
        <taxon>Antricoccus</taxon>
    </lineage>
</organism>
<dbReference type="Proteomes" id="UP000237752">
    <property type="component" value="Unassembled WGS sequence"/>
</dbReference>
<dbReference type="InterPro" id="IPR036412">
    <property type="entry name" value="HAD-like_sf"/>
</dbReference>
<dbReference type="InterPro" id="IPR051540">
    <property type="entry name" value="S-2-haloacid_dehalogenase"/>
</dbReference>
<dbReference type="CDD" id="cd02588">
    <property type="entry name" value="HAD_L2-DEX"/>
    <property type="match status" value="1"/>
</dbReference>
<proteinExistence type="inferred from homology"/>
<keyword evidence="2" id="KW-0378">Hydrolase</keyword>
<dbReference type="SFLD" id="SFLDS00003">
    <property type="entry name" value="Haloacid_Dehalogenase"/>
    <property type="match status" value="1"/>
</dbReference>
<dbReference type="RefSeq" id="WP_106349408.1">
    <property type="nucleotide sequence ID" value="NZ_PVUE01000010.1"/>
</dbReference>
<dbReference type="Gene3D" id="1.10.150.240">
    <property type="entry name" value="Putative phosphatase, domain 2"/>
    <property type="match status" value="1"/>
</dbReference>
<gene>
    <name evidence="3" type="ORF">CLV47_11053</name>
</gene>
<evidence type="ECO:0000256" key="2">
    <source>
        <dbReference type="ARBA" id="ARBA00022801"/>
    </source>
</evidence>
<dbReference type="NCBIfam" id="TIGR01493">
    <property type="entry name" value="HAD-SF-IA-v2"/>
    <property type="match status" value="1"/>
</dbReference>
<comment type="caution">
    <text evidence="3">The sequence shown here is derived from an EMBL/GenBank/DDBJ whole genome shotgun (WGS) entry which is preliminary data.</text>
</comment>
<accession>A0A2T0ZY92</accession>
<dbReference type="InterPro" id="IPR006439">
    <property type="entry name" value="HAD-SF_hydro_IA"/>
</dbReference>
<dbReference type="InterPro" id="IPR023198">
    <property type="entry name" value="PGP-like_dom2"/>
</dbReference>
<comment type="similarity">
    <text evidence="1">Belongs to the HAD-like hydrolase superfamily. S-2-haloalkanoic acid dehalogenase family.</text>
</comment>
<dbReference type="SFLD" id="SFLDG01129">
    <property type="entry name" value="C1.5:_HAD__Beta-PGM__Phosphata"/>
    <property type="match status" value="1"/>
</dbReference>
<protein>
    <submittedName>
        <fullName evidence="3">2-haloacid dehalogenase</fullName>
    </submittedName>
</protein>
<keyword evidence="4" id="KW-1185">Reference proteome</keyword>
<dbReference type="EMBL" id="PVUE01000010">
    <property type="protein sequence ID" value="PRZ41326.1"/>
    <property type="molecule type" value="Genomic_DNA"/>
</dbReference>
<dbReference type="SUPFAM" id="SSF56784">
    <property type="entry name" value="HAD-like"/>
    <property type="match status" value="1"/>
</dbReference>
<dbReference type="PANTHER" id="PTHR43316">
    <property type="entry name" value="HYDROLASE, HALOACID DELAHOGENASE-RELATED"/>
    <property type="match status" value="1"/>
</dbReference>
<reference evidence="3 4" key="1">
    <citation type="submission" date="2018-03" db="EMBL/GenBank/DDBJ databases">
        <title>Genomic Encyclopedia of Archaeal and Bacterial Type Strains, Phase II (KMG-II): from individual species to whole genera.</title>
        <authorList>
            <person name="Goeker M."/>
        </authorList>
    </citation>
    <scope>NUCLEOTIDE SEQUENCE [LARGE SCALE GENOMIC DNA]</scope>
    <source>
        <strain evidence="3 4">DSM 100065</strain>
    </source>
</reference>
<dbReference type="AlphaFoldDB" id="A0A2T0ZY92"/>
<sequence>MAINSEALAGVKVLMFDFYGTVVDMQDGLTRAITPYLASKGYTENPPNRLVTWWRRTHFENSMIDALLDQPHISYREIGRQAVDYTLTRAEIDHTMDEVNELVAQIERLDPFPDVVQALTTVKDAGLRLVILSNGDPDMLAAGVPFSGTEHLWDRVVSVAEAGKFKPHYSTYRTAARLAGVEPAEVLFVANHAFDCIGAKAAGMRTAFVDRRERPFGNEYYQPDLVVRDAAHLASAIQQIQP</sequence>
<evidence type="ECO:0000313" key="3">
    <source>
        <dbReference type="EMBL" id="PRZ41326.1"/>
    </source>
</evidence>
<name>A0A2T0ZY92_9ACTN</name>
<evidence type="ECO:0000256" key="1">
    <source>
        <dbReference type="ARBA" id="ARBA00008106"/>
    </source>
</evidence>
<dbReference type="InterPro" id="IPR006328">
    <property type="entry name" value="2-HAD"/>
</dbReference>
<dbReference type="OrthoDB" id="3774052at2"/>
<dbReference type="NCBIfam" id="TIGR01428">
    <property type="entry name" value="HAD_type_II"/>
    <property type="match status" value="1"/>
</dbReference>
<dbReference type="Gene3D" id="3.40.50.1000">
    <property type="entry name" value="HAD superfamily/HAD-like"/>
    <property type="match status" value="1"/>
</dbReference>
<dbReference type="GO" id="GO:0019120">
    <property type="term" value="F:hydrolase activity, acting on acid halide bonds, in C-halide compounds"/>
    <property type="evidence" value="ECO:0007669"/>
    <property type="project" value="InterPro"/>
</dbReference>
<dbReference type="Pfam" id="PF00702">
    <property type="entry name" value="Hydrolase"/>
    <property type="match status" value="1"/>
</dbReference>
<evidence type="ECO:0000313" key="4">
    <source>
        <dbReference type="Proteomes" id="UP000237752"/>
    </source>
</evidence>